<dbReference type="KEGG" id="bpro:PMF13cell1_04052"/>
<dbReference type="AlphaFoldDB" id="A0A4P6M212"/>
<sequence>MEWLKKLSDAIDYIEKNLDGEISYEEAARIACCSVYYFQRMFTYVAGITLAEYIRRRRMTQAAFELQRTETKVVDIALKYGYTSPTSFNRAFQKVHGISPKQAKIKGCSLNVYPVLRFSVTVMGGESMTYRMEQKEEIRIVGIRTPMTEDMEENQKNIPGFWEKSLKSENIRKIFQLSDREPKGVLGVSVYKNPQDIYYYIAVSTDSPVPDGLYEYTIPAATWVIFKNDGRFKESVQSIFRRFYTDWLLVSGYEYAGLPDLEVYPFPTGSLDTGYSEVWIAVKKEGEGNDGISD</sequence>
<dbReference type="SMART" id="SM00871">
    <property type="entry name" value="AraC_E_bind"/>
    <property type="match status" value="1"/>
</dbReference>
<dbReference type="PROSITE" id="PS00041">
    <property type="entry name" value="HTH_ARAC_FAMILY_1"/>
    <property type="match status" value="1"/>
</dbReference>
<evidence type="ECO:0000259" key="4">
    <source>
        <dbReference type="PROSITE" id="PS01124"/>
    </source>
</evidence>
<dbReference type="Gene3D" id="1.10.10.60">
    <property type="entry name" value="Homeodomain-like"/>
    <property type="match status" value="2"/>
</dbReference>
<proteinExistence type="predicted"/>
<dbReference type="SMART" id="SM00342">
    <property type="entry name" value="HTH_ARAC"/>
    <property type="match status" value="1"/>
</dbReference>
<dbReference type="PROSITE" id="PS01124">
    <property type="entry name" value="HTH_ARAC_FAMILY_2"/>
    <property type="match status" value="1"/>
</dbReference>
<evidence type="ECO:0000313" key="5">
    <source>
        <dbReference type="EMBL" id="QBE98486.1"/>
    </source>
</evidence>
<dbReference type="Gene3D" id="3.20.80.10">
    <property type="entry name" value="Regulatory factor, effector binding domain"/>
    <property type="match status" value="1"/>
</dbReference>
<accession>A0A4P6M212</accession>
<dbReference type="InterPro" id="IPR018062">
    <property type="entry name" value="HTH_AraC-typ_CS"/>
</dbReference>
<evidence type="ECO:0000256" key="3">
    <source>
        <dbReference type="ARBA" id="ARBA00023163"/>
    </source>
</evidence>
<protein>
    <submittedName>
        <fullName evidence="5">Transposon Tn10 TetD protein</fullName>
    </submittedName>
</protein>
<dbReference type="InterPro" id="IPR020449">
    <property type="entry name" value="Tscrpt_reg_AraC-type_HTH"/>
</dbReference>
<evidence type="ECO:0000256" key="1">
    <source>
        <dbReference type="ARBA" id="ARBA00023015"/>
    </source>
</evidence>
<dbReference type="EMBL" id="CP035945">
    <property type="protein sequence ID" value="QBE98486.1"/>
    <property type="molecule type" value="Genomic_DNA"/>
</dbReference>
<dbReference type="PRINTS" id="PR00032">
    <property type="entry name" value="HTHARAC"/>
</dbReference>
<dbReference type="Pfam" id="PF14526">
    <property type="entry name" value="Cass2"/>
    <property type="match status" value="1"/>
</dbReference>
<dbReference type="InterPro" id="IPR011256">
    <property type="entry name" value="Reg_factor_effector_dom_sf"/>
</dbReference>
<dbReference type="RefSeq" id="WP_130181894.1">
    <property type="nucleotide sequence ID" value="NZ_CP035945.1"/>
</dbReference>
<keyword evidence="3" id="KW-0804">Transcription</keyword>
<dbReference type="InterPro" id="IPR010499">
    <property type="entry name" value="AraC_E-bd"/>
</dbReference>
<dbReference type="SUPFAM" id="SSF55136">
    <property type="entry name" value="Probable bacterial effector-binding domain"/>
    <property type="match status" value="1"/>
</dbReference>
<dbReference type="GO" id="GO:0003700">
    <property type="term" value="F:DNA-binding transcription factor activity"/>
    <property type="evidence" value="ECO:0007669"/>
    <property type="project" value="InterPro"/>
</dbReference>
<dbReference type="SUPFAM" id="SSF46689">
    <property type="entry name" value="Homeodomain-like"/>
    <property type="match status" value="2"/>
</dbReference>
<dbReference type="GO" id="GO:0043565">
    <property type="term" value="F:sequence-specific DNA binding"/>
    <property type="evidence" value="ECO:0007669"/>
    <property type="project" value="InterPro"/>
</dbReference>
<dbReference type="InterPro" id="IPR029441">
    <property type="entry name" value="Cass2"/>
</dbReference>
<dbReference type="Proteomes" id="UP000289794">
    <property type="component" value="Chromosome"/>
</dbReference>
<keyword evidence="1" id="KW-0805">Transcription regulation</keyword>
<dbReference type="Pfam" id="PF12833">
    <property type="entry name" value="HTH_18"/>
    <property type="match status" value="1"/>
</dbReference>
<evidence type="ECO:0000313" key="6">
    <source>
        <dbReference type="Proteomes" id="UP000289794"/>
    </source>
</evidence>
<dbReference type="PANTHER" id="PTHR47504">
    <property type="entry name" value="RIGHT ORIGIN-BINDING PROTEIN"/>
    <property type="match status" value="1"/>
</dbReference>
<evidence type="ECO:0000256" key="2">
    <source>
        <dbReference type="ARBA" id="ARBA00023125"/>
    </source>
</evidence>
<dbReference type="PANTHER" id="PTHR47504:SF5">
    <property type="entry name" value="RIGHT ORIGIN-BINDING PROTEIN"/>
    <property type="match status" value="1"/>
</dbReference>
<dbReference type="InterPro" id="IPR009057">
    <property type="entry name" value="Homeodomain-like_sf"/>
</dbReference>
<gene>
    <name evidence="5" type="primary">tetD_6</name>
    <name evidence="5" type="ORF">PMF13cell1_04052</name>
</gene>
<name>A0A4P6M212_9FIRM</name>
<reference evidence="5 6" key="1">
    <citation type="submission" date="2019-01" db="EMBL/GenBank/DDBJ databases">
        <title>PMF-metabolizing Aryl O-demethylase.</title>
        <authorList>
            <person name="Kim M."/>
        </authorList>
    </citation>
    <scope>NUCLEOTIDE SEQUENCE [LARGE SCALE GENOMIC DNA]</scope>
    <source>
        <strain evidence="5 6">PMF1</strain>
    </source>
</reference>
<keyword evidence="2" id="KW-0238">DNA-binding</keyword>
<dbReference type="InterPro" id="IPR050959">
    <property type="entry name" value="MarA-like"/>
</dbReference>
<feature type="domain" description="HTH araC/xylS-type" evidence="4">
    <location>
        <begin position="8"/>
        <end position="106"/>
    </location>
</feature>
<organism evidence="5 6">
    <name type="scientific">Blautia producta</name>
    <dbReference type="NCBI Taxonomy" id="33035"/>
    <lineage>
        <taxon>Bacteria</taxon>
        <taxon>Bacillati</taxon>
        <taxon>Bacillota</taxon>
        <taxon>Clostridia</taxon>
        <taxon>Lachnospirales</taxon>
        <taxon>Lachnospiraceae</taxon>
        <taxon>Blautia</taxon>
    </lineage>
</organism>
<dbReference type="InterPro" id="IPR018060">
    <property type="entry name" value="HTH_AraC"/>
</dbReference>